<comment type="function">
    <text evidence="5">Specifically methylates the pseudouridine at position 1915 (m3Psi1915) in 23S rRNA.</text>
</comment>
<dbReference type="RefSeq" id="WP_013570586.1">
    <property type="nucleotide sequence ID" value="NC_014963.1"/>
</dbReference>
<keyword evidence="2 5" id="KW-0808">Transferase</keyword>
<comment type="subcellular location">
    <subcellularLocation>
        <location evidence="5">Cytoplasm</location>
    </subcellularLocation>
</comment>
<dbReference type="EC" id="2.1.1.177" evidence="5"/>
<evidence type="ECO:0000256" key="4">
    <source>
        <dbReference type="ARBA" id="ARBA00038303"/>
    </source>
</evidence>
<reference evidence="6 7" key="1">
    <citation type="journal article" date="2012" name="Stand. Genomic Sci.">
        <title>Complete genome sequence of Terriglobus saanensis type strain SP1PR4(T), an Acidobacteria from tundra soil.</title>
        <authorList>
            <person name="Rawat S.R."/>
            <person name="Mannisto M.K."/>
            <person name="Starovoytov V."/>
            <person name="Goodwin L."/>
            <person name="Nolan M."/>
            <person name="Hauser L."/>
            <person name="Land M."/>
            <person name="Davenport K.W."/>
            <person name="Woyke T."/>
            <person name="Haggblom M.M."/>
        </authorList>
    </citation>
    <scope>NUCLEOTIDE SEQUENCE</scope>
    <source>
        <strain evidence="7">ATCC BAA-1853 / DSM 23119 / SP1PR4</strain>
    </source>
</reference>
<dbReference type="Proteomes" id="UP000006844">
    <property type="component" value="Chromosome"/>
</dbReference>
<dbReference type="InterPro" id="IPR029028">
    <property type="entry name" value="Alpha/beta_knot_MTases"/>
</dbReference>
<dbReference type="GO" id="GO:0070038">
    <property type="term" value="F:rRNA (pseudouridine-N3-)-methyltransferase activity"/>
    <property type="evidence" value="ECO:0007669"/>
    <property type="project" value="UniProtKB-UniRule"/>
</dbReference>
<evidence type="ECO:0000313" key="7">
    <source>
        <dbReference type="Proteomes" id="UP000006844"/>
    </source>
</evidence>
<feature type="binding site" evidence="5">
    <location>
        <position position="112"/>
    </location>
    <ligand>
        <name>S-adenosyl-L-methionine</name>
        <dbReference type="ChEBI" id="CHEBI:59789"/>
    </ligand>
</feature>
<dbReference type="OrthoDB" id="9806643at2"/>
<dbReference type="HAMAP" id="MF_00658">
    <property type="entry name" value="23SrRNA_methyltr_H"/>
    <property type="match status" value="1"/>
</dbReference>
<feature type="binding site" evidence="5">
    <location>
        <position position="80"/>
    </location>
    <ligand>
        <name>S-adenosyl-L-methionine</name>
        <dbReference type="ChEBI" id="CHEBI:59789"/>
    </ligand>
</feature>
<dbReference type="Pfam" id="PF02590">
    <property type="entry name" value="SPOUT_MTase"/>
    <property type="match status" value="1"/>
</dbReference>
<dbReference type="eggNOG" id="COG1576">
    <property type="taxonomic scope" value="Bacteria"/>
</dbReference>
<dbReference type="HOGENOM" id="CLU_100552_1_0_0"/>
<dbReference type="PANTHER" id="PTHR33603">
    <property type="entry name" value="METHYLTRANSFERASE"/>
    <property type="match status" value="1"/>
</dbReference>
<gene>
    <name evidence="5" type="primary">rlmH</name>
    <name evidence="6" type="ordered locus">AciPR4_4108</name>
</gene>
<dbReference type="PANTHER" id="PTHR33603:SF1">
    <property type="entry name" value="RIBOSOMAL RNA LARGE SUBUNIT METHYLTRANSFERASE H"/>
    <property type="match status" value="1"/>
</dbReference>
<keyword evidence="3 5" id="KW-0949">S-adenosyl-L-methionine</keyword>
<dbReference type="Gene3D" id="3.40.1280.10">
    <property type="match status" value="1"/>
</dbReference>
<evidence type="ECO:0000313" key="6">
    <source>
        <dbReference type="EMBL" id="ADV84856.1"/>
    </source>
</evidence>
<dbReference type="STRING" id="401053.AciPR4_4108"/>
<keyword evidence="7" id="KW-1185">Reference proteome</keyword>
<proteinExistence type="inferred from homology"/>
<feature type="binding site" evidence="5">
    <location>
        <begin position="131"/>
        <end position="136"/>
    </location>
    <ligand>
        <name>S-adenosyl-L-methionine</name>
        <dbReference type="ChEBI" id="CHEBI:59789"/>
    </ligand>
</feature>
<dbReference type="InterPro" id="IPR003742">
    <property type="entry name" value="RlmH-like"/>
</dbReference>
<sequence length="165" mass="18031">MDTKICIFCHRSPRTRTLIPVRITLATIRDSAPRNSPLAALTRDYIERTNPFIPAEWTPLKTVPDLLALRARPASVLLLLDSTGRQYGSVEFANLLGSLRDGGKRSALLAIGPADGWSPADVKSADHLISLGPMTLPHQLAAVVLAEQIYRAATILARHPYHLGH</sequence>
<dbReference type="AlphaFoldDB" id="E8V597"/>
<keyword evidence="5" id="KW-0698">rRNA processing</keyword>
<evidence type="ECO:0000256" key="2">
    <source>
        <dbReference type="ARBA" id="ARBA00022679"/>
    </source>
</evidence>
<protein>
    <recommendedName>
        <fullName evidence="5">Ribosomal RNA large subunit methyltransferase H</fullName>
        <ecNumber evidence="5">2.1.1.177</ecNumber>
    </recommendedName>
    <alternativeName>
        <fullName evidence="5">23S rRNA (pseudouridine1915-N3)-methyltransferase</fullName>
    </alternativeName>
    <alternativeName>
        <fullName evidence="5">23S rRNA m3Psi1915 methyltransferase</fullName>
    </alternativeName>
    <alternativeName>
        <fullName evidence="5">rRNA (pseudouridine-N3-)-methyltransferase RlmH</fullName>
    </alternativeName>
</protein>
<evidence type="ECO:0000256" key="3">
    <source>
        <dbReference type="ARBA" id="ARBA00022691"/>
    </source>
</evidence>
<dbReference type="InterPro" id="IPR029026">
    <property type="entry name" value="tRNA_m1G_MTases_N"/>
</dbReference>
<keyword evidence="1 5" id="KW-0489">Methyltransferase</keyword>
<evidence type="ECO:0000256" key="5">
    <source>
        <dbReference type="HAMAP-Rule" id="MF_00658"/>
    </source>
</evidence>
<dbReference type="CDD" id="cd18081">
    <property type="entry name" value="RlmH-like"/>
    <property type="match status" value="1"/>
</dbReference>
<dbReference type="SUPFAM" id="SSF75217">
    <property type="entry name" value="alpha/beta knot"/>
    <property type="match status" value="1"/>
</dbReference>
<organism evidence="6 7">
    <name type="scientific">Terriglobus saanensis (strain ATCC BAA-1853 / DSM 23119 / SP1PR4)</name>
    <dbReference type="NCBI Taxonomy" id="401053"/>
    <lineage>
        <taxon>Bacteria</taxon>
        <taxon>Pseudomonadati</taxon>
        <taxon>Acidobacteriota</taxon>
        <taxon>Terriglobia</taxon>
        <taxon>Terriglobales</taxon>
        <taxon>Acidobacteriaceae</taxon>
        <taxon>Terriglobus</taxon>
    </lineage>
</organism>
<comment type="similarity">
    <text evidence="4 5">Belongs to the RNA methyltransferase RlmH family.</text>
</comment>
<dbReference type="GO" id="GO:0005737">
    <property type="term" value="C:cytoplasm"/>
    <property type="evidence" value="ECO:0007669"/>
    <property type="project" value="UniProtKB-SubCell"/>
</dbReference>
<dbReference type="KEGG" id="tsa:AciPR4_4108"/>
<dbReference type="EMBL" id="CP002467">
    <property type="protein sequence ID" value="ADV84856.1"/>
    <property type="molecule type" value="Genomic_DNA"/>
</dbReference>
<keyword evidence="5" id="KW-0963">Cytoplasm</keyword>
<evidence type="ECO:0000256" key="1">
    <source>
        <dbReference type="ARBA" id="ARBA00022603"/>
    </source>
</evidence>
<comment type="catalytic activity">
    <reaction evidence="5">
        <text>pseudouridine(1915) in 23S rRNA + S-adenosyl-L-methionine = N(3)-methylpseudouridine(1915) in 23S rRNA + S-adenosyl-L-homocysteine + H(+)</text>
        <dbReference type="Rhea" id="RHEA:42752"/>
        <dbReference type="Rhea" id="RHEA-COMP:10221"/>
        <dbReference type="Rhea" id="RHEA-COMP:10222"/>
        <dbReference type="ChEBI" id="CHEBI:15378"/>
        <dbReference type="ChEBI" id="CHEBI:57856"/>
        <dbReference type="ChEBI" id="CHEBI:59789"/>
        <dbReference type="ChEBI" id="CHEBI:65314"/>
        <dbReference type="ChEBI" id="CHEBI:74486"/>
        <dbReference type="EC" id="2.1.1.177"/>
    </reaction>
</comment>
<comment type="subunit">
    <text evidence="5">Homodimer.</text>
</comment>
<name>E8V597_TERSS</name>
<accession>E8V597</accession>